<sequence length="133" mass="14805">MSDELSTVFEALRRAASGLPDIIETTSYGTPALKVGKKLLARVKDADTVVLMCPLDEKEMLLEAAPAIYFETDHYKGWPAILVRLSQIPPEELRHRLERTWIRQAPKKLMDALAGSEGLIHGISSGRRPGRLL</sequence>
<evidence type="ECO:0000313" key="1">
    <source>
        <dbReference type="EMBL" id="BAB50159.1"/>
    </source>
</evidence>
<dbReference type="Pfam" id="PF04237">
    <property type="entry name" value="YjbR"/>
    <property type="match status" value="1"/>
</dbReference>
<dbReference type="KEGG" id="mlo:mlr3218"/>
<dbReference type="Proteomes" id="UP000000552">
    <property type="component" value="Chromosome"/>
</dbReference>
<dbReference type="InterPro" id="IPR058532">
    <property type="entry name" value="YjbR/MT2646/Rv2570-like"/>
</dbReference>
<evidence type="ECO:0000313" key="2">
    <source>
        <dbReference type="Proteomes" id="UP000000552"/>
    </source>
</evidence>
<dbReference type="EMBL" id="BA000012">
    <property type="protein sequence ID" value="BAB50159.1"/>
    <property type="molecule type" value="Genomic_DNA"/>
</dbReference>
<dbReference type="RefSeq" id="WP_010911505.1">
    <property type="nucleotide sequence ID" value="NC_002678.2"/>
</dbReference>
<protein>
    <submittedName>
        <fullName evidence="1">Mlr3218 protein</fullName>
    </submittedName>
</protein>
<accession>Q98GQ7</accession>
<dbReference type="PATRIC" id="fig|266835.9.peg.2564"/>
<name>Q98GQ7_RHILO</name>
<organism evidence="1 2">
    <name type="scientific">Mesorhizobium japonicum (strain LMG 29417 / CECT 9101 / MAFF 303099)</name>
    <name type="common">Mesorhizobium loti (strain MAFF 303099)</name>
    <dbReference type="NCBI Taxonomy" id="266835"/>
    <lineage>
        <taxon>Bacteria</taxon>
        <taxon>Pseudomonadati</taxon>
        <taxon>Pseudomonadota</taxon>
        <taxon>Alphaproteobacteria</taxon>
        <taxon>Hyphomicrobiales</taxon>
        <taxon>Phyllobacteriaceae</taxon>
        <taxon>Mesorhizobium</taxon>
    </lineage>
</organism>
<dbReference type="HOGENOM" id="CLU_138549_1_1_5"/>
<proteinExistence type="predicted"/>
<dbReference type="AlphaFoldDB" id="Q98GQ7"/>
<reference evidence="1 2" key="1">
    <citation type="journal article" date="2000" name="DNA Res.">
        <title>Complete genome structure of the nitrogen-fixing symbiotic bacterium Mesorhizobium loti.</title>
        <authorList>
            <person name="Kaneko T."/>
            <person name="Nakamura Y."/>
            <person name="Sato S."/>
            <person name="Asamizu E."/>
            <person name="Kato T."/>
            <person name="Sasamoto S."/>
            <person name="Watanabe A."/>
            <person name="Idesawa K."/>
            <person name="Ishikawa A."/>
            <person name="Kawashima K."/>
            <person name="Kimura T."/>
            <person name="Kishida Y."/>
            <person name="Kiyokawa C."/>
            <person name="Kohara M."/>
            <person name="Matsumoto M."/>
            <person name="Matsuno A."/>
            <person name="Mochizuki Y."/>
            <person name="Nakayama S."/>
            <person name="Nakazaki N."/>
            <person name="Shimpo S."/>
            <person name="Sugimoto M."/>
            <person name="Takeuchi C."/>
            <person name="Yamada M."/>
            <person name="Tabata S."/>
        </authorList>
    </citation>
    <scope>NUCLEOTIDE SEQUENCE [LARGE SCALE GENOMIC DNA]</scope>
    <source>
        <strain evidence="2">LMG 29417 / CECT 9101 / MAFF 303099</strain>
    </source>
</reference>
<gene>
    <name evidence="1" type="ordered locus">mlr3218</name>
</gene>
<dbReference type="eggNOG" id="COG3801">
    <property type="taxonomic scope" value="Bacteria"/>
</dbReference>